<dbReference type="EMBL" id="KZ992607">
    <property type="protein sequence ID" value="RKP08399.1"/>
    <property type="molecule type" value="Genomic_DNA"/>
</dbReference>
<dbReference type="AlphaFoldDB" id="A0A4V1IWQ7"/>
<feature type="compositionally biased region" description="Low complexity" evidence="1">
    <location>
        <begin position="77"/>
        <end position="86"/>
    </location>
</feature>
<accession>A0A4V1IWQ7</accession>
<evidence type="ECO:0000256" key="1">
    <source>
        <dbReference type="SAM" id="MobiDB-lite"/>
    </source>
</evidence>
<dbReference type="SUPFAM" id="SSF50044">
    <property type="entry name" value="SH3-domain"/>
    <property type="match status" value="1"/>
</dbReference>
<dbReference type="Proteomes" id="UP000271241">
    <property type="component" value="Unassembled WGS sequence"/>
</dbReference>
<organism evidence="2 3">
    <name type="scientific">Thamnocephalis sphaerospora</name>
    <dbReference type="NCBI Taxonomy" id="78915"/>
    <lineage>
        <taxon>Eukaryota</taxon>
        <taxon>Fungi</taxon>
        <taxon>Fungi incertae sedis</taxon>
        <taxon>Zoopagomycota</taxon>
        <taxon>Zoopagomycotina</taxon>
        <taxon>Zoopagomycetes</taxon>
        <taxon>Zoopagales</taxon>
        <taxon>Sigmoideomycetaceae</taxon>
        <taxon>Thamnocephalis</taxon>
    </lineage>
</organism>
<dbReference type="OrthoDB" id="19092at2759"/>
<feature type="region of interest" description="Disordered" evidence="1">
    <location>
        <begin position="25"/>
        <end position="108"/>
    </location>
</feature>
<evidence type="ECO:0000313" key="3">
    <source>
        <dbReference type="Proteomes" id="UP000271241"/>
    </source>
</evidence>
<feature type="region of interest" description="Disordered" evidence="1">
    <location>
        <begin position="137"/>
        <end position="199"/>
    </location>
</feature>
<sequence length="364" mass="39350">MADGTDTLCLNVDIDVIMEHERYGSEGHQELKRSSGVITPDAKEFCTKKHGGYKEEDYSSDEDPAERSRRQRHQHQHQQQQPRPSSTQAQSIETARPSASSSHKAADVPAGLAAPVAITAAGPVDLTGAGQSASLATSVMETAHDDASIEDDDDASGEDRVMSRPVSAVPTEILGADSDAEDSFCTAPDDSEEANHDSTSRLLPAQFFPPVVIVRDFAYPPDDPRHHGKRVHQEFSRLSVTDASFFGMPAEADDADQAANPADALLAAFHATYGGQWPAENDVESSSVAPPAHVDSASEDPQDEYTGPAKAICDFAAEDPADIQFKAGEECWVRYQSQQGILVAHKDGRDCLVREKYLEFTNRA</sequence>
<feature type="compositionally biased region" description="Polar residues" evidence="1">
    <location>
        <begin position="87"/>
        <end position="103"/>
    </location>
</feature>
<feature type="compositionally biased region" description="Basic and acidic residues" evidence="1">
    <location>
        <begin position="41"/>
        <end position="57"/>
    </location>
</feature>
<protein>
    <submittedName>
        <fullName evidence="2">Uncharacterized protein</fullName>
    </submittedName>
</protein>
<keyword evidence="3" id="KW-1185">Reference proteome</keyword>
<name>A0A4V1IWQ7_9FUNG</name>
<evidence type="ECO:0000313" key="2">
    <source>
        <dbReference type="EMBL" id="RKP08399.1"/>
    </source>
</evidence>
<feature type="region of interest" description="Disordered" evidence="1">
    <location>
        <begin position="279"/>
        <end position="305"/>
    </location>
</feature>
<reference evidence="3" key="1">
    <citation type="journal article" date="2018" name="Nat. Microbiol.">
        <title>Leveraging single-cell genomics to expand the fungal tree of life.</title>
        <authorList>
            <person name="Ahrendt S.R."/>
            <person name="Quandt C.A."/>
            <person name="Ciobanu D."/>
            <person name="Clum A."/>
            <person name="Salamov A."/>
            <person name="Andreopoulos B."/>
            <person name="Cheng J.F."/>
            <person name="Woyke T."/>
            <person name="Pelin A."/>
            <person name="Henrissat B."/>
            <person name="Reynolds N.K."/>
            <person name="Benny G.L."/>
            <person name="Smith M.E."/>
            <person name="James T.Y."/>
            <person name="Grigoriev I.V."/>
        </authorList>
    </citation>
    <scope>NUCLEOTIDE SEQUENCE [LARGE SCALE GENOMIC DNA]</scope>
    <source>
        <strain evidence="3">RSA 1356</strain>
    </source>
</reference>
<gene>
    <name evidence="2" type="ORF">THASP1DRAFT_29804</name>
</gene>
<dbReference type="InterPro" id="IPR036028">
    <property type="entry name" value="SH3-like_dom_sf"/>
</dbReference>
<proteinExistence type="predicted"/>